<evidence type="ECO:0008006" key="4">
    <source>
        <dbReference type="Google" id="ProtNLM"/>
    </source>
</evidence>
<keyword evidence="3" id="KW-1185">Reference proteome</keyword>
<feature type="signal peptide" evidence="1">
    <location>
        <begin position="1"/>
        <end position="19"/>
    </location>
</feature>
<protein>
    <recommendedName>
        <fullName evidence="4">Aromatic hydrocarbon degradation protein</fullName>
    </recommendedName>
</protein>
<dbReference type="Gene3D" id="2.40.160.60">
    <property type="entry name" value="Outer membrane protein transport protein (OMPP1/FadL/TodX)"/>
    <property type="match status" value="1"/>
</dbReference>
<sequence>MIRKIGFAILCLTAMGVYGQNGTVSPYSYFGVGDLRSGSTIENRMMGGLSLYTDSIHLTLKNPAGYGKLKLTTYTAGLSHTEISLNSFTEREKSSVTNLEYLAIGFPISPKVAAGFGLRPFSSVGYDVLQERTNANGNEETNLYSGEGGINQVFFSLGFEVARNLNLGASVNFNFGTLRNTKTQRVEGLQYGTRETQISDVGGYDFVYGLTYTPKIKDKYTLFTSAVINTQVNLVSENNQTINSFSLTTGRTIEELEVNLAQQGLKNTELKIPTIATFGLGFGEDKKWFLGAEYSFQQLSSFENRFLRIQNQEYTDARSYAMGAFYIPDFASFDSYFKRVTYRAGVRYDYTGIVVNEKEIQNFGITFGLGLPLGGSFSNLNLGFEWGKRGTTAADLIEEKYFGVNVGVSFNDRWFQKRKIN</sequence>
<evidence type="ECO:0000313" key="2">
    <source>
        <dbReference type="EMBL" id="NER11635.1"/>
    </source>
</evidence>
<accession>A0A6P0UEH3</accession>
<dbReference type="EMBL" id="JAABOP010000006">
    <property type="protein sequence ID" value="NER11635.1"/>
    <property type="molecule type" value="Genomic_DNA"/>
</dbReference>
<feature type="chain" id="PRO_5027000479" description="Aromatic hydrocarbon degradation protein" evidence="1">
    <location>
        <begin position="20"/>
        <end position="421"/>
    </location>
</feature>
<organism evidence="2 3">
    <name type="scientific">Muriicola jejuensis</name>
    <dbReference type="NCBI Taxonomy" id="504488"/>
    <lineage>
        <taxon>Bacteria</taxon>
        <taxon>Pseudomonadati</taxon>
        <taxon>Bacteroidota</taxon>
        <taxon>Flavobacteriia</taxon>
        <taxon>Flavobacteriales</taxon>
        <taxon>Flavobacteriaceae</taxon>
        <taxon>Muriicola</taxon>
    </lineage>
</organism>
<dbReference type="SUPFAM" id="SSF56935">
    <property type="entry name" value="Porins"/>
    <property type="match status" value="1"/>
</dbReference>
<evidence type="ECO:0000313" key="3">
    <source>
        <dbReference type="Proteomes" id="UP000468443"/>
    </source>
</evidence>
<evidence type="ECO:0000256" key="1">
    <source>
        <dbReference type="SAM" id="SignalP"/>
    </source>
</evidence>
<reference evidence="2 3" key="1">
    <citation type="submission" date="2020-01" db="EMBL/GenBank/DDBJ databases">
        <title>Muriicola jejuensis KCTC 22299.</title>
        <authorList>
            <person name="Wang G."/>
        </authorList>
    </citation>
    <scope>NUCLEOTIDE SEQUENCE [LARGE SCALE GENOMIC DNA]</scope>
    <source>
        <strain evidence="2 3">KCTC 22299</strain>
    </source>
</reference>
<name>A0A6P0UEH3_9FLAO</name>
<keyword evidence="1" id="KW-0732">Signal</keyword>
<dbReference type="AlphaFoldDB" id="A0A6P0UEH3"/>
<gene>
    <name evidence="2" type="ORF">GWK09_13980</name>
</gene>
<comment type="caution">
    <text evidence="2">The sequence shown here is derived from an EMBL/GenBank/DDBJ whole genome shotgun (WGS) entry which is preliminary data.</text>
</comment>
<proteinExistence type="predicted"/>
<dbReference type="Proteomes" id="UP000468443">
    <property type="component" value="Unassembled WGS sequence"/>
</dbReference>
<dbReference type="RefSeq" id="WP_163694092.1">
    <property type="nucleotide sequence ID" value="NZ_FXTW01000005.1"/>
</dbReference>